<dbReference type="GO" id="GO:0043531">
    <property type="term" value="F:ADP binding"/>
    <property type="evidence" value="ECO:0007669"/>
    <property type="project" value="InterPro"/>
</dbReference>
<dbReference type="InterPro" id="IPR002182">
    <property type="entry name" value="NB-ARC"/>
</dbReference>
<keyword evidence="1" id="KW-0611">Plant defense</keyword>
<name>A0AAV1ABC6_VICFA</name>
<dbReference type="PANTHER" id="PTHR36766">
    <property type="entry name" value="PLANT BROAD-SPECTRUM MILDEW RESISTANCE PROTEIN RPW8"/>
    <property type="match status" value="1"/>
</dbReference>
<evidence type="ECO:0000313" key="3">
    <source>
        <dbReference type="EMBL" id="CAI8606315.1"/>
    </source>
</evidence>
<dbReference type="Gene3D" id="3.40.50.300">
    <property type="entry name" value="P-loop containing nucleotide triphosphate hydrolases"/>
    <property type="match status" value="1"/>
</dbReference>
<evidence type="ECO:0000256" key="1">
    <source>
        <dbReference type="ARBA" id="ARBA00022821"/>
    </source>
</evidence>
<keyword evidence="4" id="KW-1185">Reference proteome</keyword>
<dbReference type="AlphaFoldDB" id="A0AAV1ABC6"/>
<dbReference type="SUPFAM" id="SSF52540">
    <property type="entry name" value="P-loop containing nucleoside triphosphate hydrolases"/>
    <property type="match status" value="1"/>
</dbReference>
<dbReference type="Pfam" id="PF00931">
    <property type="entry name" value="NB-ARC"/>
    <property type="match status" value="1"/>
</dbReference>
<feature type="domain" description="NB-ARC" evidence="2">
    <location>
        <begin position="14"/>
        <end position="113"/>
    </location>
</feature>
<dbReference type="PANTHER" id="PTHR36766:SF61">
    <property type="entry name" value="NB-ARC DOMAIN DISEASE RESISTANCE PROTEIN"/>
    <property type="match status" value="1"/>
</dbReference>
<proteinExistence type="predicted"/>
<dbReference type="GO" id="GO:0006952">
    <property type="term" value="P:defense response"/>
    <property type="evidence" value="ECO:0007669"/>
    <property type="project" value="UniProtKB-KW"/>
</dbReference>
<reference evidence="3 4" key="1">
    <citation type="submission" date="2023-01" db="EMBL/GenBank/DDBJ databases">
        <authorList>
            <person name="Kreplak J."/>
        </authorList>
    </citation>
    <scope>NUCLEOTIDE SEQUENCE [LARGE SCALE GENOMIC DNA]</scope>
</reference>
<sequence>MVDISSVIGREKDKEAIIQLLKPLHPHTDGDKSLCVIPIVGIGGLGKTALAKFLFNDQRIDQLFQLKMWVCVTDDFDLRKIVIKISNSTSAASTASTFDSTSSVAHQENIDHLILSSYKII</sequence>
<dbReference type="InterPro" id="IPR027417">
    <property type="entry name" value="P-loop_NTPase"/>
</dbReference>
<accession>A0AAV1ABC6</accession>
<evidence type="ECO:0000259" key="2">
    <source>
        <dbReference type="Pfam" id="PF00931"/>
    </source>
</evidence>
<dbReference type="Proteomes" id="UP001157006">
    <property type="component" value="Chromosome 3"/>
</dbReference>
<organism evidence="3 4">
    <name type="scientific">Vicia faba</name>
    <name type="common">Broad bean</name>
    <name type="synonym">Faba vulgaris</name>
    <dbReference type="NCBI Taxonomy" id="3906"/>
    <lineage>
        <taxon>Eukaryota</taxon>
        <taxon>Viridiplantae</taxon>
        <taxon>Streptophyta</taxon>
        <taxon>Embryophyta</taxon>
        <taxon>Tracheophyta</taxon>
        <taxon>Spermatophyta</taxon>
        <taxon>Magnoliopsida</taxon>
        <taxon>eudicotyledons</taxon>
        <taxon>Gunneridae</taxon>
        <taxon>Pentapetalae</taxon>
        <taxon>rosids</taxon>
        <taxon>fabids</taxon>
        <taxon>Fabales</taxon>
        <taxon>Fabaceae</taxon>
        <taxon>Papilionoideae</taxon>
        <taxon>50 kb inversion clade</taxon>
        <taxon>NPAAA clade</taxon>
        <taxon>Hologalegina</taxon>
        <taxon>IRL clade</taxon>
        <taxon>Fabeae</taxon>
        <taxon>Vicia</taxon>
    </lineage>
</organism>
<dbReference type="EMBL" id="OX451738">
    <property type="protein sequence ID" value="CAI8606315.1"/>
    <property type="molecule type" value="Genomic_DNA"/>
</dbReference>
<gene>
    <name evidence="3" type="ORF">VFH_III224040</name>
</gene>
<protein>
    <recommendedName>
        <fullName evidence="2">NB-ARC domain-containing protein</fullName>
    </recommendedName>
</protein>
<evidence type="ECO:0000313" key="4">
    <source>
        <dbReference type="Proteomes" id="UP001157006"/>
    </source>
</evidence>